<evidence type="ECO:0000256" key="1">
    <source>
        <dbReference type="SAM" id="MobiDB-lite"/>
    </source>
</evidence>
<dbReference type="EMBL" id="BMQK01000019">
    <property type="protein sequence ID" value="GGQ82277.1"/>
    <property type="molecule type" value="Genomic_DNA"/>
</dbReference>
<feature type="region of interest" description="Disordered" evidence="1">
    <location>
        <begin position="80"/>
        <end position="169"/>
    </location>
</feature>
<gene>
    <name evidence="2" type="ORF">GCM10010145_59990</name>
</gene>
<protein>
    <submittedName>
        <fullName evidence="2">Uncharacterized protein</fullName>
    </submittedName>
</protein>
<feature type="compositionally biased region" description="Basic residues" evidence="1">
    <location>
        <begin position="142"/>
        <end position="154"/>
    </location>
</feature>
<organism evidence="2 3">
    <name type="scientific">Streptomyces ruber</name>
    <dbReference type="NCBI Taxonomy" id="83378"/>
    <lineage>
        <taxon>Bacteria</taxon>
        <taxon>Bacillati</taxon>
        <taxon>Actinomycetota</taxon>
        <taxon>Actinomycetes</taxon>
        <taxon>Kitasatosporales</taxon>
        <taxon>Streptomycetaceae</taxon>
        <taxon>Streptomyces</taxon>
    </lineage>
</organism>
<reference evidence="2" key="2">
    <citation type="submission" date="2020-09" db="EMBL/GenBank/DDBJ databases">
        <authorList>
            <person name="Sun Q."/>
            <person name="Ohkuma M."/>
        </authorList>
    </citation>
    <scope>NUCLEOTIDE SEQUENCE</scope>
    <source>
        <strain evidence="2">JCM 3131</strain>
    </source>
</reference>
<sequence length="169" mass="18782">MTENTESVDTSVSHAKAQAVTERVLRQFQFAAYEVAAHHGAPDRFPRPAGTTATEHLYRARRPRKKLALRIHGVKCVDETGEWGTDGTHLGGAGDDESGDTGKISAFETGDSDDGDLRRYAPPRQFTWFDPVEGSVGFPRDRGRHRRRRRKAGRGGRPDHRRGGPPDPR</sequence>
<comment type="caution">
    <text evidence="2">The sequence shown here is derived from an EMBL/GenBank/DDBJ whole genome shotgun (WGS) entry which is preliminary data.</text>
</comment>
<keyword evidence="3" id="KW-1185">Reference proteome</keyword>
<dbReference type="AlphaFoldDB" id="A0A918BR40"/>
<feature type="compositionally biased region" description="Basic and acidic residues" evidence="1">
    <location>
        <begin position="156"/>
        <end position="169"/>
    </location>
</feature>
<evidence type="ECO:0000313" key="3">
    <source>
        <dbReference type="Proteomes" id="UP000620156"/>
    </source>
</evidence>
<accession>A0A918BR40</accession>
<name>A0A918BR40_9ACTN</name>
<proteinExistence type="predicted"/>
<dbReference type="RefSeq" id="WP_189220030.1">
    <property type="nucleotide sequence ID" value="NZ_BMQK01000019.1"/>
</dbReference>
<evidence type="ECO:0000313" key="2">
    <source>
        <dbReference type="EMBL" id="GGQ82277.1"/>
    </source>
</evidence>
<reference evidence="2" key="1">
    <citation type="journal article" date="2014" name="Int. J. Syst. Evol. Microbiol.">
        <title>Complete genome sequence of Corynebacterium casei LMG S-19264T (=DSM 44701T), isolated from a smear-ripened cheese.</title>
        <authorList>
            <consortium name="US DOE Joint Genome Institute (JGI-PGF)"/>
            <person name="Walter F."/>
            <person name="Albersmeier A."/>
            <person name="Kalinowski J."/>
            <person name="Ruckert C."/>
        </authorList>
    </citation>
    <scope>NUCLEOTIDE SEQUENCE</scope>
    <source>
        <strain evidence="2">JCM 3131</strain>
    </source>
</reference>
<dbReference type="Proteomes" id="UP000620156">
    <property type="component" value="Unassembled WGS sequence"/>
</dbReference>